<dbReference type="RefSeq" id="WP_344380736.1">
    <property type="nucleotide sequence ID" value="NZ_BAAASQ010000053.1"/>
</dbReference>
<dbReference type="GO" id="GO:0008168">
    <property type="term" value="F:methyltransferase activity"/>
    <property type="evidence" value="ECO:0007669"/>
    <property type="project" value="UniProtKB-KW"/>
</dbReference>
<dbReference type="Proteomes" id="UP001595834">
    <property type="component" value="Unassembled WGS sequence"/>
</dbReference>
<organism evidence="2 3">
    <name type="scientific">Streptomyces mauvecolor</name>
    <dbReference type="NCBI Taxonomy" id="58345"/>
    <lineage>
        <taxon>Bacteria</taxon>
        <taxon>Bacillati</taxon>
        <taxon>Actinomycetota</taxon>
        <taxon>Actinomycetes</taxon>
        <taxon>Kitasatosporales</taxon>
        <taxon>Streptomycetaceae</taxon>
        <taxon>Streptomyces</taxon>
    </lineage>
</organism>
<keyword evidence="2" id="KW-0808">Transferase</keyword>
<dbReference type="Pfam" id="PF08241">
    <property type="entry name" value="Methyltransf_11"/>
    <property type="match status" value="1"/>
</dbReference>
<evidence type="ECO:0000313" key="2">
    <source>
        <dbReference type="EMBL" id="MFC4961475.1"/>
    </source>
</evidence>
<proteinExistence type="predicted"/>
<dbReference type="PANTHER" id="PTHR43861">
    <property type="entry name" value="TRANS-ACONITATE 2-METHYLTRANSFERASE-RELATED"/>
    <property type="match status" value="1"/>
</dbReference>
<accession>A0ABV9UYB6</accession>
<dbReference type="EC" id="2.1.1.-" evidence="2"/>
<dbReference type="CDD" id="cd02440">
    <property type="entry name" value="AdoMet_MTases"/>
    <property type="match status" value="1"/>
</dbReference>
<protein>
    <submittedName>
        <fullName evidence="2">Class I SAM-dependent methyltransferase</fullName>
        <ecNumber evidence="2">2.1.1.-</ecNumber>
    </submittedName>
</protein>
<dbReference type="InterPro" id="IPR013216">
    <property type="entry name" value="Methyltransf_11"/>
</dbReference>
<name>A0ABV9UYB6_9ACTN</name>
<gene>
    <name evidence="2" type="ORF">ACFPFX_34810</name>
</gene>
<keyword evidence="3" id="KW-1185">Reference proteome</keyword>
<dbReference type="EMBL" id="JBHSIZ010000049">
    <property type="protein sequence ID" value="MFC4961475.1"/>
    <property type="molecule type" value="Genomic_DNA"/>
</dbReference>
<dbReference type="InterPro" id="IPR029063">
    <property type="entry name" value="SAM-dependent_MTases_sf"/>
</dbReference>
<reference evidence="3" key="1">
    <citation type="journal article" date="2019" name="Int. J. Syst. Evol. Microbiol.">
        <title>The Global Catalogue of Microorganisms (GCM) 10K type strain sequencing project: providing services to taxonomists for standard genome sequencing and annotation.</title>
        <authorList>
            <consortium name="The Broad Institute Genomics Platform"/>
            <consortium name="The Broad Institute Genome Sequencing Center for Infectious Disease"/>
            <person name="Wu L."/>
            <person name="Ma J."/>
        </authorList>
    </citation>
    <scope>NUCLEOTIDE SEQUENCE [LARGE SCALE GENOMIC DNA]</scope>
    <source>
        <strain evidence="3">CCM 7224</strain>
    </source>
</reference>
<dbReference type="Gene3D" id="3.40.50.150">
    <property type="entry name" value="Vaccinia Virus protein VP39"/>
    <property type="match status" value="1"/>
</dbReference>
<feature type="domain" description="Methyltransferase type 11" evidence="1">
    <location>
        <begin position="38"/>
        <end position="116"/>
    </location>
</feature>
<comment type="caution">
    <text evidence="2">The sequence shown here is derived from an EMBL/GenBank/DDBJ whole genome shotgun (WGS) entry which is preliminary data.</text>
</comment>
<dbReference type="GO" id="GO:0032259">
    <property type="term" value="P:methylation"/>
    <property type="evidence" value="ECO:0007669"/>
    <property type="project" value="UniProtKB-KW"/>
</dbReference>
<evidence type="ECO:0000313" key="3">
    <source>
        <dbReference type="Proteomes" id="UP001595834"/>
    </source>
</evidence>
<sequence length="220" mass="24118">MFGIMPIRSTSVLLSAAILALQALLKSHMDRLQVVAQALAALRGRGAVVTGIDASVGMLALARRRLGNDVALQVVDLRDPLPFYDVAALLVLHYLEDWGPTLAELRRVLRPGGRLIASVSHPFTAYAHRDPRPDYHATTSYTFDWTLNGHLIPMELWRRPLHAMTDAFTTAGFRLSVLSEPQPDPAARELFPDGFQHLSANPNFLFFVVEVPPSATGSGS</sequence>
<keyword evidence="2" id="KW-0489">Methyltransferase</keyword>
<dbReference type="SUPFAM" id="SSF53335">
    <property type="entry name" value="S-adenosyl-L-methionine-dependent methyltransferases"/>
    <property type="match status" value="1"/>
</dbReference>
<evidence type="ECO:0000259" key="1">
    <source>
        <dbReference type="Pfam" id="PF08241"/>
    </source>
</evidence>